<accession>A0ABM3DG37</accession>
<organism evidence="2 3">
    <name type="scientific">Salmo salar</name>
    <name type="common">Atlantic salmon</name>
    <dbReference type="NCBI Taxonomy" id="8030"/>
    <lineage>
        <taxon>Eukaryota</taxon>
        <taxon>Metazoa</taxon>
        <taxon>Chordata</taxon>
        <taxon>Craniata</taxon>
        <taxon>Vertebrata</taxon>
        <taxon>Euteleostomi</taxon>
        <taxon>Actinopterygii</taxon>
        <taxon>Neopterygii</taxon>
        <taxon>Teleostei</taxon>
        <taxon>Protacanthopterygii</taxon>
        <taxon>Salmoniformes</taxon>
        <taxon>Salmonidae</taxon>
        <taxon>Salmoninae</taxon>
        <taxon>Salmo</taxon>
    </lineage>
</organism>
<dbReference type="RefSeq" id="XP_045557774.1">
    <property type="nucleotide sequence ID" value="XM_045701818.1"/>
</dbReference>
<dbReference type="GeneID" id="123728801"/>
<evidence type="ECO:0000256" key="1">
    <source>
        <dbReference type="SAM" id="MobiDB-lite"/>
    </source>
</evidence>
<sequence>MAPPWPTTTTTTPNPNGLSLGLSKVSYNLQRQAIFNISLMKLYNHRLLSEPGETCSHQQHAVLHPGRPKTGGLAASSSSPPAPLTPAADPMDERSCDAPPPTFGGVLSVVATATPSLSQQPSGLL</sequence>
<reference evidence="3" key="1">
    <citation type="submission" date="2025-08" db="UniProtKB">
        <authorList>
            <consortium name="RefSeq"/>
        </authorList>
    </citation>
    <scope>IDENTIFICATION</scope>
</reference>
<evidence type="ECO:0000313" key="2">
    <source>
        <dbReference type="Proteomes" id="UP001652741"/>
    </source>
</evidence>
<proteinExistence type="predicted"/>
<feature type="region of interest" description="Disordered" evidence="1">
    <location>
        <begin position="53"/>
        <end position="102"/>
    </location>
</feature>
<evidence type="ECO:0000313" key="3">
    <source>
        <dbReference type="RefSeq" id="XP_045557774.1"/>
    </source>
</evidence>
<dbReference type="Proteomes" id="UP001652741">
    <property type="component" value="Chromosome ssa18"/>
</dbReference>
<gene>
    <name evidence="3" type="primary">LOC123728801</name>
</gene>
<protein>
    <submittedName>
        <fullName evidence="3">SERTA domain-containing protein 2</fullName>
    </submittedName>
</protein>
<name>A0ABM3DG37_SALSA</name>
<keyword evidence="2" id="KW-1185">Reference proteome</keyword>
<feature type="compositionally biased region" description="Low complexity" evidence="1">
    <location>
        <begin position="70"/>
        <end position="79"/>
    </location>
</feature>